<dbReference type="AlphaFoldDB" id="A0A2U2B4W4"/>
<dbReference type="OrthoDB" id="9792756at2"/>
<dbReference type="PANTHER" id="PTHR34986">
    <property type="entry name" value="EVOLVED BETA-GALACTOSIDASE SUBUNIT BETA"/>
    <property type="match status" value="1"/>
</dbReference>
<evidence type="ECO:0000313" key="2">
    <source>
        <dbReference type="Proteomes" id="UP000244956"/>
    </source>
</evidence>
<dbReference type="Pfam" id="PF04074">
    <property type="entry name" value="DUF386"/>
    <property type="match status" value="1"/>
</dbReference>
<dbReference type="RefSeq" id="WP_109265739.1">
    <property type="nucleotide sequence ID" value="NZ_QEWP01000019.1"/>
</dbReference>
<dbReference type="GO" id="GO:0005829">
    <property type="term" value="C:cytosol"/>
    <property type="evidence" value="ECO:0007669"/>
    <property type="project" value="TreeGrafter"/>
</dbReference>
<comment type="caution">
    <text evidence="1">The sequence shown here is derived from an EMBL/GenBank/DDBJ whole genome shotgun (WGS) entry which is preliminary data.</text>
</comment>
<proteinExistence type="predicted"/>
<organism evidence="1 2">
    <name type="scientific">Marinilabilia rubra</name>
    <dbReference type="NCBI Taxonomy" id="2162893"/>
    <lineage>
        <taxon>Bacteria</taxon>
        <taxon>Pseudomonadati</taxon>
        <taxon>Bacteroidota</taxon>
        <taxon>Bacteroidia</taxon>
        <taxon>Marinilabiliales</taxon>
        <taxon>Marinilabiliaceae</taxon>
        <taxon>Marinilabilia</taxon>
    </lineage>
</organism>
<dbReference type="NCBIfam" id="TIGR00022">
    <property type="entry name" value="YhcH/YjgK/YiaL family protein"/>
    <property type="match status" value="1"/>
</dbReference>
<gene>
    <name evidence="1" type="ORF">DDZ16_17295</name>
</gene>
<dbReference type="Proteomes" id="UP000244956">
    <property type="component" value="Unassembled WGS sequence"/>
</dbReference>
<dbReference type="PANTHER" id="PTHR34986:SF1">
    <property type="entry name" value="PROTEIN YIAL"/>
    <property type="match status" value="1"/>
</dbReference>
<dbReference type="EMBL" id="QEWP01000019">
    <property type="protein sequence ID" value="PWD98096.1"/>
    <property type="molecule type" value="Genomic_DNA"/>
</dbReference>
<accession>A0A2U2B4W4</accession>
<dbReference type="InterPro" id="IPR004375">
    <property type="entry name" value="NanQ/TabA/YiaL"/>
</dbReference>
<evidence type="ECO:0000313" key="1">
    <source>
        <dbReference type="EMBL" id="PWD98096.1"/>
    </source>
</evidence>
<sequence>MIIDTFENAARYYMLHPAMEIVLDYMENIDPSEFKAGRIEISGENVFINAMAQSTVSEEEAVWESHERHIDIHYLLEGTEVIKYAEEYKMEVEVPYNEEKDCTLFMGSDGMEVNHPKGGFVIFFPEEIHKAMVADGIPSKVKKLVGKIRVD</sequence>
<protein>
    <submittedName>
        <fullName evidence="1">YhcH/YjgK/YiaL family protein</fullName>
    </submittedName>
</protein>
<name>A0A2U2B4W4_9BACT</name>
<keyword evidence="2" id="KW-1185">Reference proteome</keyword>
<dbReference type="Gene3D" id="2.60.120.370">
    <property type="entry name" value="YhcH/YjgK/YiaL"/>
    <property type="match status" value="1"/>
</dbReference>
<dbReference type="InterPro" id="IPR037012">
    <property type="entry name" value="NanQ/TabA/YiaL_sf"/>
</dbReference>
<reference evidence="1 2" key="1">
    <citation type="submission" date="2018-05" db="EMBL/GenBank/DDBJ databases">
        <title>Marinilabilia rubrum sp. nov., isolated from saltern sediment.</title>
        <authorList>
            <person name="Zhang R."/>
        </authorList>
    </citation>
    <scope>NUCLEOTIDE SEQUENCE [LARGE SCALE GENOMIC DNA]</scope>
    <source>
        <strain evidence="1 2">WTE16</strain>
    </source>
</reference>
<dbReference type="SUPFAM" id="SSF51197">
    <property type="entry name" value="Clavaminate synthase-like"/>
    <property type="match status" value="1"/>
</dbReference>